<comment type="caution">
    <text evidence="1">The sequence shown here is derived from an EMBL/GenBank/DDBJ whole genome shotgun (WGS) entry which is preliminary data.</text>
</comment>
<evidence type="ECO:0000313" key="1">
    <source>
        <dbReference type="EMBL" id="OTY12399.1"/>
    </source>
</evidence>
<protein>
    <submittedName>
        <fullName evidence="1">Uncharacterized protein</fullName>
    </submittedName>
</protein>
<gene>
    <name evidence="1" type="ORF">BK732_27345</name>
</gene>
<dbReference type="RefSeq" id="WP_088034517.1">
    <property type="nucleotide sequence ID" value="NZ_NFDG01000128.1"/>
</dbReference>
<name>A0A243A6S1_BACTU</name>
<organism evidence="1 2">
    <name type="scientific">Bacillus thuringiensis serovar navarrensis</name>
    <dbReference type="NCBI Taxonomy" id="339658"/>
    <lineage>
        <taxon>Bacteria</taxon>
        <taxon>Bacillati</taxon>
        <taxon>Bacillota</taxon>
        <taxon>Bacilli</taxon>
        <taxon>Bacillales</taxon>
        <taxon>Bacillaceae</taxon>
        <taxon>Bacillus</taxon>
        <taxon>Bacillus cereus group</taxon>
    </lineage>
</organism>
<sequence length="92" mass="10781">MAKKMKAMPYELKQKLRQYNRTIQKERAIHEEIANELEKYGVTYESPSTNVDWSEVLFSTEALAVIDNCEGGIEENIKEIEEVFLHFVNKEN</sequence>
<dbReference type="EMBL" id="NFDG01000128">
    <property type="protein sequence ID" value="OTY12399.1"/>
    <property type="molecule type" value="Genomic_DNA"/>
</dbReference>
<dbReference type="AlphaFoldDB" id="A0A243A6S1"/>
<dbReference type="Proteomes" id="UP000194860">
    <property type="component" value="Unassembled WGS sequence"/>
</dbReference>
<reference evidence="1 2" key="1">
    <citation type="submission" date="2016-10" db="EMBL/GenBank/DDBJ databases">
        <title>Comparative genomics of Bacillus thuringiensis reveals a path to pathogens against multiple invertebrate hosts.</title>
        <authorList>
            <person name="Zheng J."/>
            <person name="Gao Q."/>
            <person name="Liu H."/>
            <person name="Peng D."/>
            <person name="Ruan L."/>
            <person name="Sun M."/>
        </authorList>
    </citation>
    <scope>NUCLEOTIDE SEQUENCE [LARGE SCALE GENOMIC DNA]</scope>
    <source>
        <strain evidence="1">BGSC 4BM1</strain>
    </source>
</reference>
<proteinExistence type="predicted"/>
<evidence type="ECO:0000313" key="2">
    <source>
        <dbReference type="Proteomes" id="UP000194860"/>
    </source>
</evidence>
<accession>A0A243A6S1</accession>